<dbReference type="EMBL" id="CP003108">
    <property type="protein sequence ID" value="AET69096.1"/>
    <property type="molecule type" value="Genomic_DNA"/>
</dbReference>
<name>G7WIM2_DESOD</name>
<dbReference type="HOGENOM" id="CLU_163805_1_0_9"/>
<organism evidence="2 3">
    <name type="scientific">Desulfosporosinus orientis (strain ATCC 19365 / DSM 765 / NCIMB 8382 / VKM B-1628 / Singapore I)</name>
    <name type="common">Desulfotomaculum orientis</name>
    <dbReference type="NCBI Taxonomy" id="768706"/>
    <lineage>
        <taxon>Bacteria</taxon>
        <taxon>Bacillati</taxon>
        <taxon>Bacillota</taxon>
        <taxon>Clostridia</taxon>
        <taxon>Eubacteriales</taxon>
        <taxon>Desulfitobacteriaceae</taxon>
        <taxon>Desulfosporosinus</taxon>
    </lineage>
</organism>
<dbReference type="KEGG" id="dor:Desor_3616"/>
<keyword evidence="1" id="KW-1133">Transmembrane helix</keyword>
<dbReference type="Proteomes" id="UP000006346">
    <property type="component" value="Chromosome"/>
</dbReference>
<feature type="transmembrane region" description="Helical" evidence="1">
    <location>
        <begin position="12"/>
        <end position="31"/>
    </location>
</feature>
<dbReference type="STRING" id="768706.Desor_3616"/>
<dbReference type="InterPro" id="IPR035167">
    <property type="entry name" value="DUF5316"/>
</dbReference>
<keyword evidence="1" id="KW-0472">Membrane</keyword>
<feature type="transmembrane region" description="Helical" evidence="1">
    <location>
        <begin position="37"/>
        <end position="60"/>
    </location>
</feature>
<reference evidence="2 3" key="2">
    <citation type="journal article" date="2012" name="J. Bacteriol.">
        <title>Complete genome sequences of Desulfosporosinus orientis DSM765T, Desulfosporosinus youngiae DSM17734T, Desulfosporosinus meridiei DSM13257T, and Desulfosporosinus acidiphilus DSM22704T.</title>
        <authorList>
            <person name="Pester M."/>
            <person name="Brambilla E."/>
            <person name="Alazard D."/>
            <person name="Rattei T."/>
            <person name="Weinmaier T."/>
            <person name="Han J."/>
            <person name="Lucas S."/>
            <person name="Lapidus A."/>
            <person name="Cheng J.F."/>
            <person name="Goodwin L."/>
            <person name="Pitluck S."/>
            <person name="Peters L."/>
            <person name="Ovchinnikova G."/>
            <person name="Teshima H."/>
            <person name="Detter J.C."/>
            <person name="Han C.S."/>
            <person name="Tapia R."/>
            <person name="Land M.L."/>
            <person name="Hauser L."/>
            <person name="Kyrpides N.C."/>
            <person name="Ivanova N.N."/>
            <person name="Pagani I."/>
            <person name="Huntmann M."/>
            <person name="Wei C.L."/>
            <person name="Davenport K.W."/>
            <person name="Daligault H."/>
            <person name="Chain P.S."/>
            <person name="Chen A."/>
            <person name="Mavromatis K."/>
            <person name="Markowitz V."/>
            <person name="Szeto E."/>
            <person name="Mikhailova N."/>
            <person name="Pati A."/>
            <person name="Wagner M."/>
            <person name="Woyke T."/>
            <person name="Ollivier B."/>
            <person name="Klenk H.P."/>
            <person name="Spring S."/>
            <person name="Loy A."/>
        </authorList>
    </citation>
    <scope>NUCLEOTIDE SEQUENCE [LARGE SCALE GENOMIC DNA]</scope>
    <source>
        <strain evidence="3">ATCC 19365 / DSM 765 / NCIMB 8382 / VKM B-1628</strain>
    </source>
</reference>
<reference evidence="3" key="1">
    <citation type="submission" date="2011-11" db="EMBL/GenBank/DDBJ databases">
        <title>Complete sequence of Desulfosporosinus orientis DSM 765.</title>
        <authorList>
            <person name="Lucas S."/>
            <person name="Han J."/>
            <person name="Lapidus A."/>
            <person name="Cheng J.-F."/>
            <person name="Goodwin L."/>
            <person name="Pitluck S."/>
            <person name="Peters L."/>
            <person name="Ovchinnikova G."/>
            <person name="Teshima H."/>
            <person name="Detter J.C."/>
            <person name="Han C."/>
            <person name="Tapia R."/>
            <person name="Land M."/>
            <person name="Hauser L."/>
            <person name="Kyrpides N."/>
            <person name="Ivanova N."/>
            <person name="Pagani I."/>
            <person name="Pester M."/>
            <person name="Spring S."/>
            <person name="Ollivier B."/>
            <person name="Rattei T."/>
            <person name="Klenk H.-P."/>
            <person name="Wagner M."/>
            <person name="Loy A."/>
            <person name="Woyke T."/>
        </authorList>
    </citation>
    <scope>NUCLEOTIDE SEQUENCE [LARGE SCALE GENOMIC DNA]</scope>
    <source>
        <strain evidence="3">ATCC 19365 / DSM 765 / NCIMB 8382 / VKM B-1628</strain>
    </source>
</reference>
<dbReference type="PATRIC" id="fig|768706.3.peg.3649"/>
<feature type="transmembrane region" description="Helical" evidence="1">
    <location>
        <begin position="81"/>
        <end position="101"/>
    </location>
</feature>
<keyword evidence="3" id="KW-1185">Reference proteome</keyword>
<protein>
    <submittedName>
        <fullName evidence="2">Uncharacterized protein</fullName>
    </submittedName>
</protein>
<dbReference type="AlphaFoldDB" id="G7WIM2"/>
<evidence type="ECO:0000313" key="2">
    <source>
        <dbReference type="EMBL" id="AET69096.1"/>
    </source>
</evidence>
<keyword evidence="1" id="KW-0812">Transmembrane</keyword>
<evidence type="ECO:0000256" key="1">
    <source>
        <dbReference type="SAM" id="Phobius"/>
    </source>
</evidence>
<dbReference type="Pfam" id="PF17247">
    <property type="entry name" value="DUF5316"/>
    <property type="match status" value="1"/>
</dbReference>
<accession>G7WIM2</accession>
<gene>
    <name evidence="2" type="ordered locus">Desor_3616</name>
</gene>
<proteinExistence type="predicted"/>
<evidence type="ECO:0000313" key="3">
    <source>
        <dbReference type="Proteomes" id="UP000006346"/>
    </source>
</evidence>
<sequence>MISNELEVKIMRAFLAGLFVGGLLLIVSLFLEDTTIIKYLLLLLGAIPMLISGVLSGSFVSGDRVRANYTGSKDFSKRTKLGSAFFLFGLSCFLVEIAIYYI</sequence>
<dbReference type="eggNOG" id="ENOG5030DJ1">
    <property type="taxonomic scope" value="Bacteria"/>
</dbReference>